<dbReference type="InterPro" id="IPR001248">
    <property type="entry name" value="Pur-cyt_permease"/>
</dbReference>
<evidence type="ECO:0000256" key="2">
    <source>
        <dbReference type="ARBA" id="ARBA00008974"/>
    </source>
</evidence>
<evidence type="ECO:0000313" key="7">
    <source>
        <dbReference type="EMBL" id="HGZ44645.1"/>
    </source>
</evidence>
<dbReference type="GO" id="GO:0015205">
    <property type="term" value="F:nucleobase transmembrane transporter activity"/>
    <property type="evidence" value="ECO:0007669"/>
    <property type="project" value="TreeGrafter"/>
</dbReference>
<feature type="transmembrane region" description="Helical" evidence="6">
    <location>
        <begin position="345"/>
        <end position="363"/>
    </location>
</feature>
<evidence type="ECO:0000256" key="6">
    <source>
        <dbReference type="SAM" id="Phobius"/>
    </source>
</evidence>
<keyword evidence="5 6" id="KW-0472">Membrane</keyword>
<feature type="transmembrane region" description="Helical" evidence="6">
    <location>
        <begin position="265"/>
        <end position="289"/>
    </location>
</feature>
<feature type="transmembrane region" description="Helical" evidence="6">
    <location>
        <begin position="149"/>
        <end position="173"/>
    </location>
</feature>
<dbReference type="NCBIfam" id="TIGR00800">
    <property type="entry name" value="ncs1"/>
    <property type="match status" value="1"/>
</dbReference>
<comment type="similarity">
    <text evidence="2">Belongs to the purine-cytosine permease (2.A.39) family.</text>
</comment>
<evidence type="ECO:0000256" key="5">
    <source>
        <dbReference type="ARBA" id="ARBA00023136"/>
    </source>
</evidence>
<dbReference type="CDD" id="cd11485">
    <property type="entry name" value="SLC-NCS1sbd_YbbW-like"/>
    <property type="match status" value="1"/>
</dbReference>
<evidence type="ECO:0000256" key="1">
    <source>
        <dbReference type="ARBA" id="ARBA00004141"/>
    </source>
</evidence>
<dbReference type="EMBL" id="DSQF01000030">
    <property type="protein sequence ID" value="HGZ44645.1"/>
    <property type="molecule type" value="Genomic_DNA"/>
</dbReference>
<dbReference type="Gene3D" id="1.10.4160.10">
    <property type="entry name" value="Hydantoin permease"/>
    <property type="match status" value="1"/>
</dbReference>
<keyword evidence="4 6" id="KW-1133">Transmembrane helix</keyword>
<dbReference type="PANTHER" id="PTHR30618">
    <property type="entry name" value="NCS1 FAMILY PURINE/PYRIMIDINE TRANSPORTER"/>
    <property type="match status" value="1"/>
</dbReference>
<accession>A0A832MLC1</accession>
<dbReference type="InterPro" id="IPR012681">
    <property type="entry name" value="NCS1"/>
</dbReference>
<dbReference type="FunFam" id="1.10.4160.10:FF:000001">
    <property type="entry name" value="Uracil permease, putative"/>
    <property type="match status" value="1"/>
</dbReference>
<gene>
    <name evidence="7" type="ORF">ENR23_14785</name>
</gene>
<name>A0A832MLC1_UNCEI</name>
<comment type="subcellular location">
    <subcellularLocation>
        <location evidence="1">Membrane</location>
        <topology evidence="1">Multi-pass membrane protein</topology>
    </subcellularLocation>
</comment>
<feature type="transmembrane region" description="Helical" evidence="6">
    <location>
        <begin position="309"/>
        <end position="333"/>
    </location>
</feature>
<dbReference type="GO" id="GO:0005886">
    <property type="term" value="C:plasma membrane"/>
    <property type="evidence" value="ECO:0007669"/>
    <property type="project" value="TreeGrafter"/>
</dbReference>
<dbReference type="PANTHER" id="PTHR30618:SF0">
    <property type="entry name" value="PURINE-URACIL PERMEASE NCS1"/>
    <property type="match status" value="1"/>
</dbReference>
<evidence type="ECO:0000256" key="4">
    <source>
        <dbReference type="ARBA" id="ARBA00022989"/>
    </source>
</evidence>
<evidence type="ECO:0000256" key="3">
    <source>
        <dbReference type="ARBA" id="ARBA00022692"/>
    </source>
</evidence>
<sequence length="491" mass="52252">MAASVTGSATLSNPDLAPVPPARRTWTWWHYCALWIGMSVCIPTYTLASGLIDSGMSWSQAMWTIFLGNSIVLVPMVLNAHAGARYGIPFPVFARASFGVLGANVPALLRALVACGWFGIQTWFGGAALHQLARQLWPGIAALPPVLPAGLGLSTGEALGFAVFWLVTVWFIVRGTESIKWLESVSAPFLIAVGLALLGWAYFGAGGFGPILAQPSKFEDGAAFLRVFFPSLTAMIGFWATLSLNIPDFTRYARSQRDQVVGQALGLPPTMTLFAFIGVAVTSATALIFPGGGVVWDPVVLLGRIGGPLTVLLSMLALSVATLTTNLAANVVSPANDFSNAAPRWISFRAGGLMTACAGVLMMPWKLLESSQGYIFTWLVGYSALLGPIGGVLIADYFVLRRTRLEVDDLYRRGGRYEYARGVNPAAMVALAAGVAPCVPGFLAQAFPARFAGVPAAWRALYDYAWFLGFGVAAGVYLAAMRLARRNEGTP</sequence>
<feature type="transmembrane region" description="Helical" evidence="6">
    <location>
        <begin position="185"/>
        <end position="203"/>
    </location>
</feature>
<proteinExistence type="inferred from homology"/>
<feature type="transmembrane region" description="Helical" evidence="6">
    <location>
        <begin position="223"/>
        <end position="244"/>
    </location>
</feature>
<organism evidence="7">
    <name type="scientific">Eiseniibacteriota bacterium</name>
    <dbReference type="NCBI Taxonomy" id="2212470"/>
    <lineage>
        <taxon>Bacteria</taxon>
        <taxon>Candidatus Eiseniibacteriota</taxon>
    </lineage>
</organism>
<feature type="transmembrane region" description="Helical" evidence="6">
    <location>
        <begin position="421"/>
        <end position="444"/>
    </location>
</feature>
<keyword evidence="3 6" id="KW-0812">Transmembrane</keyword>
<comment type="caution">
    <text evidence="7">The sequence shown here is derived from an EMBL/GenBank/DDBJ whole genome shotgun (WGS) entry which is preliminary data.</text>
</comment>
<protein>
    <submittedName>
        <fullName evidence="7">Nitrate reductase</fullName>
    </submittedName>
</protein>
<feature type="transmembrane region" description="Helical" evidence="6">
    <location>
        <begin position="28"/>
        <end position="48"/>
    </location>
</feature>
<dbReference type="InterPro" id="IPR045225">
    <property type="entry name" value="Uracil/uridine/allantoin_perm"/>
</dbReference>
<dbReference type="Pfam" id="PF02133">
    <property type="entry name" value="Transp_cyt_pur"/>
    <property type="match status" value="1"/>
</dbReference>
<reference evidence="7" key="1">
    <citation type="journal article" date="2020" name="mSystems">
        <title>Genome- and Community-Level Interaction Insights into Carbon Utilization and Element Cycling Functions of Hydrothermarchaeota in Hydrothermal Sediment.</title>
        <authorList>
            <person name="Zhou Z."/>
            <person name="Liu Y."/>
            <person name="Xu W."/>
            <person name="Pan J."/>
            <person name="Luo Z.H."/>
            <person name="Li M."/>
        </authorList>
    </citation>
    <scope>NUCLEOTIDE SEQUENCE [LARGE SCALE GENOMIC DNA]</scope>
    <source>
        <strain evidence="7">SpSt-381</strain>
    </source>
</reference>
<dbReference type="AlphaFoldDB" id="A0A832MLC1"/>
<feature type="transmembrane region" description="Helical" evidence="6">
    <location>
        <begin position="108"/>
        <end position="129"/>
    </location>
</feature>
<feature type="transmembrane region" description="Helical" evidence="6">
    <location>
        <begin position="464"/>
        <end position="484"/>
    </location>
</feature>
<feature type="transmembrane region" description="Helical" evidence="6">
    <location>
        <begin position="375"/>
        <end position="400"/>
    </location>
</feature>
<feature type="transmembrane region" description="Helical" evidence="6">
    <location>
        <begin position="60"/>
        <end position="78"/>
    </location>
</feature>